<evidence type="ECO:0000313" key="10">
    <source>
        <dbReference type="WBParaSite" id="Pan_g228.t1"/>
    </source>
</evidence>
<keyword evidence="4 8" id="KW-0560">Oxidoreductase</keyword>
<dbReference type="PRINTS" id="PR00385">
    <property type="entry name" value="P450"/>
</dbReference>
<proteinExistence type="inferred from homology"/>
<accession>A0A7E4VN01</accession>
<keyword evidence="9" id="KW-1185">Reference proteome</keyword>
<keyword evidence="7 8" id="KW-0349">Heme</keyword>
<keyword evidence="6 8" id="KW-0503">Monooxygenase</keyword>
<dbReference type="WBParaSite" id="Pan_g228.t1">
    <property type="protein sequence ID" value="Pan_g228.t1"/>
    <property type="gene ID" value="Pan_g228"/>
</dbReference>
<dbReference type="GO" id="GO:0005737">
    <property type="term" value="C:cytoplasm"/>
    <property type="evidence" value="ECO:0007669"/>
    <property type="project" value="TreeGrafter"/>
</dbReference>
<dbReference type="InterPro" id="IPR001128">
    <property type="entry name" value="Cyt_P450"/>
</dbReference>
<dbReference type="GO" id="GO:0005506">
    <property type="term" value="F:iron ion binding"/>
    <property type="evidence" value="ECO:0007669"/>
    <property type="project" value="InterPro"/>
</dbReference>
<dbReference type="AlphaFoldDB" id="A0A7E4VN01"/>
<dbReference type="InterPro" id="IPR036396">
    <property type="entry name" value="Cyt_P450_sf"/>
</dbReference>
<comment type="cofactor">
    <cofactor evidence="1 7">
        <name>heme</name>
        <dbReference type="ChEBI" id="CHEBI:30413"/>
    </cofactor>
</comment>
<comment type="similarity">
    <text evidence="2 8">Belongs to the cytochrome P450 family.</text>
</comment>
<dbReference type="FunFam" id="1.10.630.10:FF:000036">
    <property type="entry name" value="CYtochrome P450 family"/>
    <property type="match status" value="1"/>
</dbReference>
<evidence type="ECO:0000256" key="3">
    <source>
        <dbReference type="ARBA" id="ARBA00022723"/>
    </source>
</evidence>
<evidence type="ECO:0000256" key="6">
    <source>
        <dbReference type="ARBA" id="ARBA00023033"/>
    </source>
</evidence>
<dbReference type="GO" id="GO:0006805">
    <property type="term" value="P:xenobiotic metabolic process"/>
    <property type="evidence" value="ECO:0007669"/>
    <property type="project" value="TreeGrafter"/>
</dbReference>
<dbReference type="CDD" id="cd20617">
    <property type="entry name" value="CYP1_2-like"/>
    <property type="match status" value="1"/>
</dbReference>
<dbReference type="PANTHER" id="PTHR24300:SF369">
    <property type="entry name" value="CYTOCHROME P450 FAMILY"/>
    <property type="match status" value="1"/>
</dbReference>
<feature type="binding site" description="axial binding residue" evidence="7">
    <location>
        <position position="407"/>
    </location>
    <ligand>
        <name>heme</name>
        <dbReference type="ChEBI" id="CHEBI:30413"/>
    </ligand>
    <ligandPart>
        <name>Fe</name>
        <dbReference type="ChEBI" id="CHEBI:18248"/>
    </ligandPart>
</feature>
<organism evidence="9 10">
    <name type="scientific">Panagrellus redivivus</name>
    <name type="common">Microworm</name>
    <dbReference type="NCBI Taxonomy" id="6233"/>
    <lineage>
        <taxon>Eukaryota</taxon>
        <taxon>Metazoa</taxon>
        <taxon>Ecdysozoa</taxon>
        <taxon>Nematoda</taxon>
        <taxon>Chromadorea</taxon>
        <taxon>Rhabditida</taxon>
        <taxon>Tylenchina</taxon>
        <taxon>Panagrolaimomorpha</taxon>
        <taxon>Panagrolaimoidea</taxon>
        <taxon>Panagrolaimidae</taxon>
        <taxon>Panagrellus</taxon>
    </lineage>
</organism>
<keyword evidence="5 7" id="KW-0408">Iron</keyword>
<evidence type="ECO:0000256" key="5">
    <source>
        <dbReference type="ARBA" id="ARBA00023004"/>
    </source>
</evidence>
<dbReference type="PANTHER" id="PTHR24300">
    <property type="entry name" value="CYTOCHROME P450 508A4-RELATED"/>
    <property type="match status" value="1"/>
</dbReference>
<protein>
    <submittedName>
        <fullName evidence="10">Unspecific monooxygenase</fullName>
    </submittedName>
</protein>
<dbReference type="GO" id="GO:0016712">
    <property type="term" value="F:oxidoreductase activity, acting on paired donors, with incorporation or reduction of molecular oxygen, reduced flavin or flavoprotein as one donor, and incorporation of one atom of oxygen"/>
    <property type="evidence" value="ECO:0007669"/>
    <property type="project" value="TreeGrafter"/>
</dbReference>
<evidence type="ECO:0000313" key="9">
    <source>
        <dbReference type="Proteomes" id="UP000492821"/>
    </source>
</evidence>
<name>A0A7E4VN01_PANRE</name>
<dbReference type="InterPro" id="IPR050182">
    <property type="entry name" value="Cytochrome_P450_fam2"/>
</dbReference>
<dbReference type="Pfam" id="PF00067">
    <property type="entry name" value="p450"/>
    <property type="match status" value="1"/>
</dbReference>
<sequence length="461" mass="52747">MHSFIFQPVDEVLQKWKTEYGDIMTVWLGTVPAVSVNTAQLILDTFVKNSDAYAGRPIMEWNEIVRGGSFGIINSQGQLWRENRRFALQTLRNFGLGRNLMQERVLDDVIGLIEHLKMEIETQKNEFNLSDEIDLAVGSIINSVMFGYRFSRNNRAEFDKVKKIAVDAVSFKVWPTYRMMEGSIGVYRKLPIFKATYETIVAHAKEAKTFFNGQIEKHLKEINSSKSTDECSDFVEAFLRHKHKLDENEEKHNFNDDQLFATILDIWIAGQGTTSTTLSWLFLYIIQNADVQSKAQNELDSVIGSDRIITLNDKANLHYINAIVAETQRCCNLVALNVPHTTTRDVTIHGYTIPAGMTIMNQISTVLHDEHCFPDPKEFKPERFINCEGKLFQPMELMPFSVGKRACLGEGLARVELFLFAANLLNQFKFEEHMGKPVSGKRFVRGITSPEDWICKITLRE</sequence>
<reference evidence="10" key="2">
    <citation type="submission" date="2020-10" db="UniProtKB">
        <authorList>
            <consortium name="WormBaseParasite"/>
        </authorList>
    </citation>
    <scope>IDENTIFICATION</scope>
</reference>
<dbReference type="Proteomes" id="UP000492821">
    <property type="component" value="Unassembled WGS sequence"/>
</dbReference>
<keyword evidence="3 7" id="KW-0479">Metal-binding</keyword>
<dbReference type="GO" id="GO:0006082">
    <property type="term" value="P:organic acid metabolic process"/>
    <property type="evidence" value="ECO:0007669"/>
    <property type="project" value="TreeGrafter"/>
</dbReference>
<evidence type="ECO:0000256" key="7">
    <source>
        <dbReference type="PIRSR" id="PIRSR602401-1"/>
    </source>
</evidence>
<evidence type="ECO:0000256" key="1">
    <source>
        <dbReference type="ARBA" id="ARBA00001971"/>
    </source>
</evidence>
<reference evidence="9" key="1">
    <citation type="journal article" date="2013" name="Genetics">
        <title>The draft genome and transcriptome of Panagrellus redivivus are shaped by the harsh demands of a free-living lifestyle.</title>
        <authorList>
            <person name="Srinivasan J."/>
            <person name="Dillman A.R."/>
            <person name="Macchietto M.G."/>
            <person name="Heikkinen L."/>
            <person name="Lakso M."/>
            <person name="Fracchia K.M."/>
            <person name="Antoshechkin I."/>
            <person name="Mortazavi A."/>
            <person name="Wong G."/>
            <person name="Sternberg P.W."/>
        </authorList>
    </citation>
    <scope>NUCLEOTIDE SEQUENCE [LARGE SCALE GENOMIC DNA]</scope>
    <source>
        <strain evidence="9">MT8872</strain>
    </source>
</reference>
<dbReference type="PRINTS" id="PR00463">
    <property type="entry name" value="EP450I"/>
</dbReference>
<dbReference type="Gene3D" id="1.10.630.10">
    <property type="entry name" value="Cytochrome P450"/>
    <property type="match status" value="1"/>
</dbReference>
<dbReference type="InterPro" id="IPR017972">
    <property type="entry name" value="Cyt_P450_CS"/>
</dbReference>
<evidence type="ECO:0000256" key="2">
    <source>
        <dbReference type="ARBA" id="ARBA00010617"/>
    </source>
</evidence>
<evidence type="ECO:0000256" key="4">
    <source>
        <dbReference type="ARBA" id="ARBA00023002"/>
    </source>
</evidence>
<evidence type="ECO:0000256" key="8">
    <source>
        <dbReference type="RuleBase" id="RU000461"/>
    </source>
</evidence>
<dbReference type="PROSITE" id="PS00086">
    <property type="entry name" value="CYTOCHROME_P450"/>
    <property type="match status" value="1"/>
</dbReference>
<dbReference type="SUPFAM" id="SSF48264">
    <property type="entry name" value="Cytochrome P450"/>
    <property type="match status" value="1"/>
</dbReference>
<dbReference type="InterPro" id="IPR002401">
    <property type="entry name" value="Cyt_P450_E_grp-I"/>
</dbReference>
<dbReference type="GO" id="GO:0020037">
    <property type="term" value="F:heme binding"/>
    <property type="evidence" value="ECO:0007669"/>
    <property type="project" value="InterPro"/>
</dbReference>